<feature type="non-terminal residue" evidence="1">
    <location>
        <position position="1"/>
    </location>
</feature>
<protein>
    <submittedName>
        <fullName evidence="1">Uncharacterized protein</fullName>
    </submittedName>
</protein>
<dbReference type="Proteomes" id="UP000054477">
    <property type="component" value="Unassembled WGS sequence"/>
</dbReference>
<proteinExistence type="predicted"/>
<sequence length="54" mass="6066">DWSEGHLDTYMTITAAITAANWSHKTFAFSTRIEESNDWPLLLAQSLLLWPTGG</sequence>
<organism evidence="1 2">
    <name type="scientific">Laccaria amethystina LaAM-08-1</name>
    <dbReference type="NCBI Taxonomy" id="1095629"/>
    <lineage>
        <taxon>Eukaryota</taxon>
        <taxon>Fungi</taxon>
        <taxon>Dikarya</taxon>
        <taxon>Basidiomycota</taxon>
        <taxon>Agaricomycotina</taxon>
        <taxon>Agaricomycetes</taxon>
        <taxon>Agaricomycetidae</taxon>
        <taxon>Agaricales</taxon>
        <taxon>Agaricineae</taxon>
        <taxon>Hydnangiaceae</taxon>
        <taxon>Laccaria</taxon>
    </lineage>
</organism>
<reference evidence="1 2" key="1">
    <citation type="submission" date="2014-04" db="EMBL/GenBank/DDBJ databases">
        <authorList>
            <consortium name="DOE Joint Genome Institute"/>
            <person name="Kuo A."/>
            <person name="Kohler A."/>
            <person name="Nagy L.G."/>
            <person name="Floudas D."/>
            <person name="Copeland A."/>
            <person name="Barry K.W."/>
            <person name="Cichocki N."/>
            <person name="Veneault-Fourrey C."/>
            <person name="LaButti K."/>
            <person name="Lindquist E.A."/>
            <person name="Lipzen A."/>
            <person name="Lundell T."/>
            <person name="Morin E."/>
            <person name="Murat C."/>
            <person name="Sun H."/>
            <person name="Tunlid A."/>
            <person name="Henrissat B."/>
            <person name="Grigoriev I.V."/>
            <person name="Hibbett D.S."/>
            <person name="Martin F."/>
            <person name="Nordberg H.P."/>
            <person name="Cantor M.N."/>
            <person name="Hua S.X."/>
        </authorList>
    </citation>
    <scope>NUCLEOTIDE SEQUENCE [LARGE SCALE GENOMIC DNA]</scope>
    <source>
        <strain evidence="1 2">LaAM-08-1</strain>
    </source>
</reference>
<dbReference type="HOGENOM" id="CLU_199226_0_0_1"/>
<evidence type="ECO:0000313" key="2">
    <source>
        <dbReference type="Proteomes" id="UP000054477"/>
    </source>
</evidence>
<accession>A0A0C9XSF4</accession>
<gene>
    <name evidence="1" type="ORF">K443DRAFT_92884</name>
</gene>
<name>A0A0C9XSF4_9AGAR</name>
<dbReference type="AlphaFoldDB" id="A0A0C9XSF4"/>
<keyword evidence="2" id="KW-1185">Reference proteome</keyword>
<dbReference type="EMBL" id="KN838568">
    <property type="protein sequence ID" value="KIK04604.1"/>
    <property type="molecule type" value="Genomic_DNA"/>
</dbReference>
<reference evidence="2" key="2">
    <citation type="submission" date="2015-01" db="EMBL/GenBank/DDBJ databases">
        <title>Evolutionary Origins and Diversification of the Mycorrhizal Mutualists.</title>
        <authorList>
            <consortium name="DOE Joint Genome Institute"/>
            <consortium name="Mycorrhizal Genomics Consortium"/>
            <person name="Kohler A."/>
            <person name="Kuo A."/>
            <person name="Nagy L.G."/>
            <person name="Floudas D."/>
            <person name="Copeland A."/>
            <person name="Barry K.W."/>
            <person name="Cichocki N."/>
            <person name="Veneault-Fourrey C."/>
            <person name="LaButti K."/>
            <person name="Lindquist E.A."/>
            <person name="Lipzen A."/>
            <person name="Lundell T."/>
            <person name="Morin E."/>
            <person name="Murat C."/>
            <person name="Riley R."/>
            <person name="Ohm R."/>
            <person name="Sun H."/>
            <person name="Tunlid A."/>
            <person name="Henrissat B."/>
            <person name="Grigoriev I.V."/>
            <person name="Hibbett D.S."/>
            <person name="Martin F."/>
        </authorList>
    </citation>
    <scope>NUCLEOTIDE SEQUENCE [LARGE SCALE GENOMIC DNA]</scope>
    <source>
        <strain evidence="2">LaAM-08-1</strain>
    </source>
</reference>
<evidence type="ECO:0000313" key="1">
    <source>
        <dbReference type="EMBL" id="KIK04604.1"/>
    </source>
</evidence>